<dbReference type="Proteomes" id="UP000682111">
    <property type="component" value="Unassembled WGS sequence"/>
</dbReference>
<comment type="caution">
    <text evidence="1">The sequence shown here is derived from an EMBL/GenBank/DDBJ whole genome shotgun (WGS) entry which is preliminary data.</text>
</comment>
<evidence type="ECO:0000313" key="1">
    <source>
        <dbReference type="EMBL" id="GIN62955.1"/>
    </source>
</evidence>
<name>A0A919WJ24_9BACI</name>
<evidence type="ECO:0000313" key="2">
    <source>
        <dbReference type="Proteomes" id="UP000682111"/>
    </source>
</evidence>
<reference evidence="1" key="1">
    <citation type="submission" date="2021-03" db="EMBL/GenBank/DDBJ databases">
        <title>Antimicrobial resistance genes in bacteria isolated from Japanese honey, and their potential for conferring macrolide and lincosamide resistance in the American foulbrood pathogen Paenibacillus larvae.</title>
        <authorList>
            <person name="Okamoto M."/>
            <person name="Kumagai M."/>
            <person name="Kanamori H."/>
            <person name="Takamatsu D."/>
        </authorList>
    </citation>
    <scope>NUCLEOTIDE SEQUENCE</scope>
    <source>
        <strain evidence="1">J27TS8</strain>
    </source>
</reference>
<dbReference type="AlphaFoldDB" id="A0A919WJ24"/>
<gene>
    <name evidence="1" type="ORF">J27TS8_29480</name>
</gene>
<keyword evidence="2" id="KW-1185">Reference proteome</keyword>
<proteinExistence type="predicted"/>
<dbReference type="EMBL" id="BORC01000004">
    <property type="protein sequence ID" value="GIN62955.1"/>
    <property type="molecule type" value="Genomic_DNA"/>
</dbReference>
<organism evidence="1 2">
    <name type="scientific">Robertmurraya siralis</name>
    <dbReference type="NCBI Taxonomy" id="77777"/>
    <lineage>
        <taxon>Bacteria</taxon>
        <taxon>Bacillati</taxon>
        <taxon>Bacillota</taxon>
        <taxon>Bacilli</taxon>
        <taxon>Bacillales</taxon>
        <taxon>Bacillaceae</taxon>
        <taxon>Robertmurraya</taxon>
    </lineage>
</organism>
<dbReference type="RefSeq" id="WP_212933983.1">
    <property type="nucleotide sequence ID" value="NZ_BORC01000004.1"/>
</dbReference>
<sequence>MEETNTKTEVTDRFSKFMFGERSTPIVEKTTDHEQNNWDWILGAQTSNKAKAAGKSSHHNGINKSIEQFLQNVDYMKVMHHVDTLMTSTKELKPLLNKLKPVLEHFISKK</sequence>
<accession>A0A919WJ24</accession>
<protein>
    <submittedName>
        <fullName evidence="1">Uncharacterized protein</fullName>
    </submittedName>
</protein>